<evidence type="ECO:0000256" key="1">
    <source>
        <dbReference type="ARBA" id="ARBA00007447"/>
    </source>
</evidence>
<name>A0A2H4SH68_CORMI</name>
<comment type="similarity">
    <text evidence="1">Belongs to the peptidase A1 family.</text>
</comment>
<dbReference type="InterPro" id="IPR034164">
    <property type="entry name" value="Pepsin-like_dom"/>
</dbReference>
<feature type="active site" evidence="2">
    <location>
        <position position="87"/>
    </location>
</feature>
<proteinExistence type="inferred from homology"/>
<protein>
    <submittedName>
        <fullName evidence="5">Pregnancy-associated glyco 2</fullName>
    </submittedName>
</protein>
<evidence type="ECO:0000256" key="2">
    <source>
        <dbReference type="PIRSR" id="PIRSR601461-1"/>
    </source>
</evidence>
<dbReference type="InterPro" id="IPR021109">
    <property type="entry name" value="Peptidase_aspartic_dom_sf"/>
</dbReference>
<keyword evidence="3" id="KW-0732">Signal</keyword>
<dbReference type="SUPFAM" id="SSF50630">
    <property type="entry name" value="Acid proteases"/>
    <property type="match status" value="1"/>
</dbReference>
<reference evidence="5 6" key="1">
    <citation type="journal article" date="2017" name="BMC Genomics">
        <title>Chromosome level assembly and secondary metabolite potential of the parasitic fungus Cordyceps militaris.</title>
        <authorList>
            <person name="Kramer G.J."/>
            <person name="Nodwell J.R."/>
        </authorList>
    </citation>
    <scope>NUCLEOTIDE SEQUENCE [LARGE SCALE GENOMIC DNA]</scope>
    <source>
        <strain evidence="5 6">ATCC 34164</strain>
    </source>
</reference>
<evidence type="ECO:0000313" key="5">
    <source>
        <dbReference type="EMBL" id="ATY62452.1"/>
    </source>
</evidence>
<dbReference type="CDD" id="cd05471">
    <property type="entry name" value="pepsin_like"/>
    <property type="match status" value="1"/>
</dbReference>
<dbReference type="PANTHER" id="PTHR47966:SF51">
    <property type="entry name" value="BETA-SITE APP-CLEAVING ENZYME, ISOFORM A-RELATED"/>
    <property type="match status" value="1"/>
</dbReference>
<dbReference type="PROSITE" id="PS51767">
    <property type="entry name" value="PEPTIDASE_A1"/>
    <property type="match status" value="1"/>
</dbReference>
<dbReference type="PRINTS" id="PR00792">
    <property type="entry name" value="PEPSIN"/>
</dbReference>
<accession>A0A2H4SH68</accession>
<evidence type="ECO:0000313" key="6">
    <source>
        <dbReference type="Proteomes" id="UP000323067"/>
    </source>
</evidence>
<dbReference type="GO" id="GO:0004190">
    <property type="term" value="F:aspartic-type endopeptidase activity"/>
    <property type="evidence" value="ECO:0007669"/>
    <property type="project" value="InterPro"/>
</dbReference>
<feature type="domain" description="Peptidase A1" evidence="4">
    <location>
        <begin position="69"/>
        <end position="396"/>
    </location>
</feature>
<feature type="chain" id="PRO_5014170256" evidence="3">
    <location>
        <begin position="22"/>
        <end position="400"/>
    </location>
</feature>
<dbReference type="OrthoDB" id="771136at2759"/>
<gene>
    <name evidence="5" type="ORF">A9K55_007841</name>
</gene>
<dbReference type="GO" id="GO:0006508">
    <property type="term" value="P:proteolysis"/>
    <property type="evidence" value="ECO:0007669"/>
    <property type="project" value="InterPro"/>
</dbReference>
<dbReference type="Pfam" id="PF00026">
    <property type="entry name" value="Asp"/>
    <property type="match status" value="1"/>
</dbReference>
<dbReference type="VEuPathDB" id="FungiDB:CCM_07071"/>
<feature type="active site" evidence="2">
    <location>
        <position position="280"/>
    </location>
</feature>
<dbReference type="InterPro" id="IPR033121">
    <property type="entry name" value="PEPTIDASE_A1"/>
</dbReference>
<evidence type="ECO:0000256" key="3">
    <source>
        <dbReference type="SAM" id="SignalP"/>
    </source>
</evidence>
<dbReference type="GO" id="GO:0000324">
    <property type="term" value="C:fungal-type vacuole"/>
    <property type="evidence" value="ECO:0007669"/>
    <property type="project" value="TreeGrafter"/>
</dbReference>
<dbReference type="PANTHER" id="PTHR47966">
    <property type="entry name" value="BETA-SITE APP-CLEAVING ENZYME, ISOFORM A-RELATED"/>
    <property type="match status" value="1"/>
</dbReference>
<dbReference type="AlphaFoldDB" id="A0A2H4SH68"/>
<feature type="signal peptide" evidence="3">
    <location>
        <begin position="1"/>
        <end position="21"/>
    </location>
</feature>
<dbReference type="EMBL" id="CP023324">
    <property type="protein sequence ID" value="ATY62452.1"/>
    <property type="molecule type" value="Genomic_DNA"/>
</dbReference>
<organism evidence="5 6">
    <name type="scientific">Cordyceps militaris</name>
    <name type="common">Caterpillar fungus</name>
    <name type="synonym">Clavaria militaris</name>
    <dbReference type="NCBI Taxonomy" id="73501"/>
    <lineage>
        <taxon>Eukaryota</taxon>
        <taxon>Fungi</taxon>
        <taxon>Dikarya</taxon>
        <taxon>Ascomycota</taxon>
        <taxon>Pezizomycotina</taxon>
        <taxon>Sordariomycetes</taxon>
        <taxon>Hypocreomycetidae</taxon>
        <taxon>Hypocreales</taxon>
        <taxon>Cordycipitaceae</taxon>
        <taxon>Cordyceps</taxon>
    </lineage>
</organism>
<dbReference type="InterPro" id="IPR001461">
    <property type="entry name" value="Aspartic_peptidase_A1"/>
</dbReference>
<dbReference type="Gene3D" id="2.40.70.10">
    <property type="entry name" value="Acid Proteases"/>
    <property type="match status" value="2"/>
</dbReference>
<evidence type="ECO:0000259" key="4">
    <source>
        <dbReference type="PROSITE" id="PS51767"/>
    </source>
</evidence>
<dbReference type="VEuPathDB" id="FungiDB:A9K55_007841"/>
<sequence>MKVPSSLAAVSLLALVNHVQSAVITLPLKPLDEKIASMIKQSAKTKADGQGTITVPVKDWIKHMADLQWYTEVEVGSPPQKFNVIFDTGSFDMFIANKNCTSPGHSRLFDASQSTTFDQQPDQRQRFGYGTGVDSTPLQYSGEGVGGVIVTDTVAIAGHAVAEQQFLLCDEYPEFMADVPFDGVMGIGVEGATGLPSGSPWYWALSASGQLDGPEFSLYYPAGKQDGAEMTLGGTNPDRYSGAVHKVKLYQTSNFVVDQPALAINGKPLAAAANQQAILDSGTAYFAGPNKTVAALYRAVSPKIKQLNHEAWGVGCDIIESLAVDITFTFGSGADTFNATMPKEAFNLGPYEGKPGICQTVFSSIDDLGGSFLIGAPLLKQYYTVWDGHNLEMGFAELKK</sequence>
<dbReference type="Proteomes" id="UP000323067">
    <property type="component" value="Chromosome vii"/>
</dbReference>